<organism evidence="13 14">
    <name type="scientific">Zestosphaera tikiterensis</name>
    <dbReference type="NCBI Taxonomy" id="1973259"/>
    <lineage>
        <taxon>Archaea</taxon>
        <taxon>Thermoproteota</taxon>
        <taxon>Thermoprotei</taxon>
        <taxon>Desulfurococcales</taxon>
        <taxon>Desulfurococcaceae</taxon>
        <taxon>Zestosphaera</taxon>
    </lineage>
</organism>
<keyword evidence="7 11" id="KW-0862">Zinc</keyword>
<keyword evidence="8 11" id="KW-1133">Transmembrane helix</keyword>
<evidence type="ECO:0000256" key="8">
    <source>
        <dbReference type="ARBA" id="ARBA00022989"/>
    </source>
</evidence>
<evidence type="ECO:0000256" key="5">
    <source>
        <dbReference type="ARBA" id="ARBA00022723"/>
    </source>
</evidence>
<keyword evidence="10 11" id="KW-0472">Membrane</keyword>
<dbReference type="Pfam" id="PF01435">
    <property type="entry name" value="Peptidase_M48"/>
    <property type="match status" value="1"/>
</dbReference>
<comment type="similarity">
    <text evidence="1 11">Belongs to the peptidase M48B family.</text>
</comment>
<evidence type="ECO:0000256" key="9">
    <source>
        <dbReference type="ARBA" id="ARBA00023049"/>
    </source>
</evidence>
<dbReference type="GO" id="GO:0006508">
    <property type="term" value="P:proteolysis"/>
    <property type="evidence" value="ECO:0007669"/>
    <property type="project" value="UniProtKB-KW"/>
</dbReference>
<comment type="cofactor">
    <cofactor evidence="11">
        <name>Zn(2+)</name>
        <dbReference type="ChEBI" id="CHEBI:29105"/>
    </cofactor>
    <text evidence="11">Binds 1 zinc ion per subunit.</text>
</comment>
<evidence type="ECO:0000256" key="1">
    <source>
        <dbReference type="ARBA" id="ARBA00009779"/>
    </source>
</evidence>
<feature type="domain" description="Peptidase M48" evidence="12">
    <location>
        <begin position="77"/>
        <end position="318"/>
    </location>
</feature>
<evidence type="ECO:0000256" key="4">
    <source>
        <dbReference type="ARBA" id="ARBA00022692"/>
    </source>
</evidence>
<dbReference type="HAMAP" id="MF_00188">
    <property type="entry name" value="Pept_M48_protease_HtpX"/>
    <property type="match status" value="1"/>
</dbReference>
<sequence length="331" mass="37017">MSALVKLRLSMLGIMALVIGIATLLVTAIMYALMPETDFAVLIYGSLAFIVLINVMQWLIGPKIIEAMYRVRPLKPHEYGWLVTSVERVAKASGLKKVPNVGIAEVSVPNAFAYGNLVFGYKVAVTRGLLEALPPEEVEAVIAHEVGHIRHRDVEVMMLISILPALLYWLGRTLIIFGGFGYSDRRRQASFIPVLAGFGLFAVSFLMNFFVLYISRLREHYADSNAVLTVDNGGRKLQRALARILIASGQLRNFRPSELNTASKLKAFLISDPEVGIAAGFRDIDSVVEWIKSRPRLSHMEIFSTHPDPAKRFRFIDSLEKEIRSRRGFLT</sequence>
<keyword evidence="6 11" id="KW-0378">Hydrolase</keyword>
<feature type="binding site" evidence="11">
    <location>
        <position position="148"/>
    </location>
    <ligand>
        <name>Zn(2+)</name>
        <dbReference type="ChEBI" id="CHEBI:29105"/>
        <note>catalytic</note>
    </ligand>
</feature>
<dbReference type="InterPro" id="IPR001915">
    <property type="entry name" value="Peptidase_M48"/>
</dbReference>
<evidence type="ECO:0000256" key="6">
    <source>
        <dbReference type="ARBA" id="ARBA00022801"/>
    </source>
</evidence>
<feature type="transmembrane region" description="Helical" evidence="11">
    <location>
        <begin position="12"/>
        <end position="33"/>
    </location>
</feature>
<feature type="transmembrane region" description="Helical" evidence="11">
    <location>
        <begin position="156"/>
        <end position="180"/>
    </location>
</feature>
<dbReference type="PANTHER" id="PTHR43221">
    <property type="entry name" value="PROTEASE HTPX"/>
    <property type="match status" value="1"/>
</dbReference>
<protein>
    <recommendedName>
        <fullName evidence="11">Protease HtpX homolog</fullName>
        <ecNumber evidence="11">3.4.24.-</ecNumber>
    </recommendedName>
</protein>
<keyword evidence="9 11" id="KW-0482">Metalloprotease</keyword>
<dbReference type="InterPro" id="IPR050083">
    <property type="entry name" value="HtpX_protease"/>
</dbReference>
<dbReference type="GO" id="GO:0008270">
    <property type="term" value="F:zinc ion binding"/>
    <property type="evidence" value="ECO:0007669"/>
    <property type="project" value="UniProtKB-UniRule"/>
</dbReference>
<dbReference type="InterPro" id="IPR022919">
    <property type="entry name" value="Pept_M48_protease_HtpX"/>
</dbReference>
<keyword evidence="2 11" id="KW-1003">Cell membrane</keyword>
<dbReference type="EC" id="3.4.24.-" evidence="11"/>
<evidence type="ECO:0000256" key="11">
    <source>
        <dbReference type="HAMAP-Rule" id="MF_00188"/>
    </source>
</evidence>
<feature type="active site" evidence="11">
    <location>
        <position position="145"/>
    </location>
</feature>
<keyword evidence="4 11" id="KW-0812">Transmembrane</keyword>
<feature type="binding site" evidence="11">
    <location>
        <position position="219"/>
    </location>
    <ligand>
        <name>Zn(2+)</name>
        <dbReference type="ChEBI" id="CHEBI:29105"/>
        <note>catalytic</note>
    </ligand>
</feature>
<comment type="caution">
    <text evidence="13">The sequence shown here is derived from an EMBL/GenBank/DDBJ whole genome shotgun (WGS) entry which is preliminary data.</text>
</comment>
<evidence type="ECO:0000313" key="13">
    <source>
        <dbReference type="EMBL" id="PUA33603.1"/>
    </source>
</evidence>
<evidence type="ECO:0000313" key="14">
    <source>
        <dbReference type="Proteomes" id="UP000244093"/>
    </source>
</evidence>
<accession>A0A2R7Y7U2</accession>
<dbReference type="CDD" id="cd07338">
    <property type="entry name" value="M48B_HtpX_like"/>
    <property type="match status" value="1"/>
</dbReference>
<keyword evidence="5 11" id="KW-0479">Metal-binding</keyword>
<name>A0A2R7Y7U2_9CREN</name>
<evidence type="ECO:0000256" key="10">
    <source>
        <dbReference type="ARBA" id="ARBA00023136"/>
    </source>
</evidence>
<dbReference type="PANTHER" id="PTHR43221:SF2">
    <property type="entry name" value="PROTEASE HTPX HOMOLOG"/>
    <property type="match status" value="1"/>
</dbReference>
<dbReference type="GO" id="GO:0004222">
    <property type="term" value="F:metalloendopeptidase activity"/>
    <property type="evidence" value="ECO:0007669"/>
    <property type="project" value="UniProtKB-UniRule"/>
</dbReference>
<dbReference type="EMBL" id="NBVN01000002">
    <property type="protein sequence ID" value="PUA33603.1"/>
    <property type="molecule type" value="Genomic_DNA"/>
</dbReference>
<feature type="binding site" evidence="11">
    <location>
        <position position="144"/>
    </location>
    <ligand>
        <name>Zn(2+)</name>
        <dbReference type="ChEBI" id="CHEBI:29105"/>
        <note>catalytic</note>
    </ligand>
</feature>
<proteinExistence type="inferred from homology"/>
<gene>
    <name evidence="11" type="primary">htpX</name>
    <name evidence="13" type="ORF">B7O98_04080</name>
</gene>
<dbReference type="AlphaFoldDB" id="A0A2R7Y7U2"/>
<evidence type="ECO:0000259" key="12">
    <source>
        <dbReference type="Pfam" id="PF01435"/>
    </source>
</evidence>
<feature type="transmembrane region" description="Helical" evidence="11">
    <location>
        <begin position="192"/>
        <end position="214"/>
    </location>
</feature>
<reference evidence="13 14" key="1">
    <citation type="journal article" date="2018" name="Syst. Appl. Microbiol.">
        <title>A new symbiotic nanoarchaeote (Candidatus Nanoclepta minutus) and its host (Zestosphaera tikiterensis gen. nov., sp. nov.) from a New Zealand hot spring.</title>
        <authorList>
            <person name="St John E."/>
            <person name="Liu Y."/>
            <person name="Podar M."/>
            <person name="Stott M.B."/>
            <person name="Meneghin J."/>
            <person name="Chen Z."/>
            <person name="Lagutin K."/>
            <person name="Mitchell K."/>
            <person name="Reysenbach A.L."/>
        </authorList>
    </citation>
    <scope>NUCLEOTIDE SEQUENCE [LARGE SCALE GENOMIC DNA]</scope>
    <source>
        <strain evidence="13">NZ3</strain>
    </source>
</reference>
<comment type="subcellular location">
    <subcellularLocation>
        <location evidence="11">Cell membrane</location>
        <topology evidence="11">Multi-pass membrane protein</topology>
    </subcellularLocation>
</comment>
<dbReference type="Proteomes" id="UP000244093">
    <property type="component" value="Unassembled WGS sequence"/>
</dbReference>
<feature type="transmembrane region" description="Helical" evidence="11">
    <location>
        <begin position="39"/>
        <end position="60"/>
    </location>
</feature>
<keyword evidence="3 11" id="KW-0645">Protease</keyword>
<dbReference type="GO" id="GO:0005886">
    <property type="term" value="C:plasma membrane"/>
    <property type="evidence" value="ECO:0007669"/>
    <property type="project" value="UniProtKB-SubCell"/>
</dbReference>
<dbReference type="Gene3D" id="3.30.2010.10">
    <property type="entry name" value="Metalloproteases ('zincins'), catalytic domain"/>
    <property type="match status" value="1"/>
</dbReference>
<evidence type="ECO:0000256" key="3">
    <source>
        <dbReference type="ARBA" id="ARBA00022670"/>
    </source>
</evidence>
<dbReference type="NCBIfam" id="NF002322">
    <property type="entry name" value="PRK01265.1"/>
    <property type="match status" value="1"/>
</dbReference>
<evidence type="ECO:0000256" key="2">
    <source>
        <dbReference type="ARBA" id="ARBA00022475"/>
    </source>
</evidence>
<evidence type="ECO:0000256" key="7">
    <source>
        <dbReference type="ARBA" id="ARBA00022833"/>
    </source>
</evidence>